<accession>A0AAV4AYG5</accession>
<dbReference type="Proteomes" id="UP000735302">
    <property type="component" value="Unassembled WGS sequence"/>
</dbReference>
<evidence type="ECO:0000256" key="5">
    <source>
        <dbReference type="PROSITE-ProRule" id="PRU00221"/>
    </source>
</evidence>
<sequence length="543" mass="61396">MQANGSSQHNGTSRSDPFDSRPRRNPPSTSNGELASNGTSASQSTKILSSIDEDIVRLIGQHLRGLGFNQTAEQLIAESGCALEHPTAASFRAHVMDGQWDRTEEDLRELESLVKGGKEDIVKMRFLLLEQKYLELYMMCSSAAELRESSEWDGKGPVSRQKLIENLQEFLPPSIMLPPRRLFTLLSQAVEQQKEKCPYHNTQLDSDLSSISLLMDHICTKEQFPNVTTQVLWDHQDEVWHCQFSPDGTRLATGSKDNKLIIWQVNTEHFEVRHLRTLDEHKYGVGFVSWCPDNLHILVCGPDETSEVFIYNSVTGEVRQRIHQNADDSLTYAAWMTDGRKFVVGGVRGQFYFCDIDGNVLDTWEGIRVQGLAALDDKVVLAADTHHRIKGYDFDTLQDFPVIQEDHPIMTFVVDDKKELALVNVASQGCHLWDLKDKVLLRKFHGQSQAFFTIYSCFGGLNQDYVASGSEDHKVFIWHKRREAPVAVLEGHRLTVNCVHWNPTEPSMLASASDDGTVRIWGPKDKLRRRKDSLTSSGRSSPV</sequence>
<evidence type="ECO:0000256" key="1">
    <source>
        <dbReference type="ARBA" id="ARBA00004496"/>
    </source>
</evidence>
<name>A0AAV4AYG5_9GAST</name>
<dbReference type="GO" id="GO:0043161">
    <property type="term" value="P:proteasome-mediated ubiquitin-dependent protein catabolic process"/>
    <property type="evidence" value="ECO:0007669"/>
    <property type="project" value="TreeGrafter"/>
</dbReference>
<feature type="compositionally biased region" description="Polar residues" evidence="6">
    <location>
        <begin position="1"/>
        <end position="12"/>
    </location>
</feature>
<feature type="repeat" description="WD" evidence="5">
    <location>
        <begin position="489"/>
        <end position="521"/>
    </location>
</feature>
<dbReference type="PANTHER" id="PTHR22838:SF0">
    <property type="entry name" value="WD REPEAT-CONTAINING PROTEIN 26"/>
    <property type="match status" value="1"/>
</dbReference>
<dbReference type="FunFam" id="2.130.10.10:FF:000087">
    <property type="entry name" value="WD repeat-containing protein 26 homolog"/>
    <property type="match status" value="1"/>
</dbReference>
<feature type="compositionally biased region" description="Polar residues" evidence="6">
    <location>
        <begin position="29"/>
        <end position="45"/>
    </location>
</feature>
<dbReference type="PROSITE" id="PS50294">
    <property type="entry name" value="WD_REPEATS_REGION"/>
    <property type="match status" value="2"/>
</dbReference>
<dbReference type="GO" id="GO:0034657">
    <property type="term" value="C:GID complex"/>
    <property type="evidence" value="ECO:0007669"/>
    <property type="project" value="TreeGrafter"/>
</dbReference>
<dbReference type="InterPro" id="IPR036322">
    <property type="entry name" value="WD40_repeat_dom_sf"/>
</dbReference>
<comment type="subcellular location">
    <subcellularLocation>
        <location evidence="1">Cytoplasm</location>
    </subcellularLocation>
</comment>
<proteinExistence type="predicted"/>
<dbReference type="Pfam" id="PF00400">
    <property type="entry name" value="WD40"/>
    <property type="match status" value="3"/>
</dbReference>
<dbReference type="InterPro" id="IPR015943">
    <property type="entry name" value="WD40/YVTN_repeat-like_dom_sf"/>
</dbReference>
<dbReference type="PROSITE" id="PS50082">
    <property type="entry name" value="WD_REPEATS_2"/>
    <property type="match status" value="2"/>
</dbReference>
<dbReference type="InterPro" id="IPR006594">
    <property type="entry name" value="LisH"/>
</dbReference>
<dbReference type="PANTHER" id="PTHR22838">
    <property type="entry name" value="WD REPEAT PROTEIN 26-RELATED"/>
    <property type="match status" value="1"/>
</dbReference>
<dbReference type="AlphaFoldDB" id="A0AAV4AYG5"/>
<evidence type="ECO:0000256" key="4">
    <source>
        <dbReference type="ARBA" id="ARBA00022737"/>
    </source>
</evidence>
<dbReference type="EMBL" id="BLXT01004368">
    <property type="protein sequence ID" value="GFO11957.1"/>
    <property type="molecule type" value="Genomic_DNA"/>
</dbReference>
<keyword evidence="8" id="KW-1185">Reference proteome</keyword>
<keyword evidence="3 5" id="KW-0853">WD repeat</keyword>
<dbReference type="PROSITE" id="PS50896">
    <property type="entry name" value="LISH"/>
    <property type="match status" value="1"/>
</dbReference>
<gene>
    <name evidence="7" type="ORF">PoB_003846200</name>
</gene>
<evidence type="ECO:0000313" key="8">
    <source>
        <dbReference type="Proteomes" id="UP000735302"/>
    </source>
</evidence>
<dbReference type="InterPro" id="IPR051350">
    <property type="entry name" value="WD_repeat-ST_regulator"/>
</dbReference>
<dbReference type="SMART" id="SM00320">
    <property type="entry name" value="WD40"/>
    <property type="match status" value="5"/>
</dbReference>
<protein>
    <submittedName>
        <fullName evidence="7">WD repeat-containing protein 26-like</fullName>
    </submittedName>
</protein>
<evidence type="ECO:0000256" key="6">
    <source>
        <dbReference type="SAM" id="MobiDB-lite"/>
    </source>
</evidence>
<reference evidence="7 8" key="1">
    <citation type="journal article" date="2021" name="Elife">
        <title>Chloroplast acquisition without the gene transfer in kleptoplastic sea slugs, Plakobranchus ocellatus.</title>
        <authorList>
            <person name="Maeda T."/>
            <person name="Takahashi S."/>
            <person name="Yoshida T."/>
            <person name="Shimamura S."/>
            <person name="Takaki Y."/>
            <person name="Nagai Y."/>
            <person name="Toyoda A."/>
            <person name="Suzuki Y."/>
            <person name="Arimoto A."/>
            <person name="Ishii H."/>
            <person name="Satoh N."/>
            <person name="Nishiyama T."/>
            <person name="Hasebe M."/>
            <person name="Maruyama T."/>
            <person name="Minagawa J."/>
            <person name="Obokata J."/>
            <person name="Shigenobu S."/>
        </authorList>
    </citation>
    <scope>NUCLEOTIDE SEQUENCE [LARGE SCALE GENOMIC DNA]</scope>
</reference>
<dbReference type="Gene3D" id="2.130.10.10">
    <property type="entry name" value="YVTN repeat-like/Quinoprotein amine dehydrogenase"/>
    <property type="match status" value="2"/>
</dbReference>
<organism evidence="7 8">
    <name type="scientific">Plakobranchus ocellatus</name>
    <dbReference type="NCBI Taxonomy" id="259542"/>
    <lineage>
        <taxon>Eukaryota</taxon>
        <taxon>Metazoa</taxon>
        <taxon>Spiralia</taxon>
        <taxon>Lophotrochozoa</taxon>
        <taxon>Mollusca</taxon>
        <taxon>Gastropoda</taxon>
        <taxon>Heterobranchia</taxon>
        <taxon>Euthyneura</taxon>
        <taxon>Panpulmonata</taxon>
        <taxon>Sacoglossa</taxon>
        <taxon>Placobranchoidea</taxon>
        <taxon>Plakobranchidae</taxon>
        <taxon>Plakobranchus</taxon>
    </lineage>
</organism>
<evidence type="ECO:0000313" key="7">
    <source>
        <dbReference type="EMBL" id="GFO11957.1"/>
    </source>
</evidence>
<keyword evidence="4" id="KW-0677">Repeat</keyword>
<evidence type="ECO:0000256" key="3">
    <source>
        <dbReference type="ARBA" id="ARBA00022574"/>
    </source>
</evidence>
<dbReference type="SUPFAM" id="SSF50978">
    <property type="entry name" value="WD40 repeat-like"/>
    <property type="match status" value="1"/>
</dbReference>
<dbReference type="InterPro" id="IPR001680">
    <property type="entry name" value="WD40_rpt"/>
</dbReference>
<dbReference type="GO" id="GO:0005737">
    <property type="term" value="C:cytoplasm"/>
    <property type="evidence" value="ECO:0007669"/>
    <property type="project" value="UniProtKB-SubCell"/>
</dbReference>
<dbReference type="Pfam" id="PF23627">
    <property type="entry name" value="LisH_WDR26"/>
    <property type="match status" value="1"/>
</dbReference>
<feature type="region of interest" description="Disordered" evidence="6">
    <location>
        <begin position="1"/>
        <end position="45"/>
    </location>
</feature>
<feature type="repeat" description="WD" evidence="5">
    <location>
        <begin position="232"/>
        <end position="273"/>
    </location>
</feature>
<keyword evidence="2" id="KW-0963">Cytoplasm</keyword>
<comment type="caution">
    <text evidence="7">The sequence shown here is derived from an EMBL/GenBank/DDBJ whole genome shotgun (WGS) entry which is preliminary data.</text>
</comment>
<evidence type="ECO:0000256" key="2">
    <source>
        <dbReference type="ARBA" id="ARBA00022490"/>
    </source>
</evidence>